<dbReference type="GO" id="GO:0016874">
    <property type="term" value="F:ligase activity"/>
    <property type="evidence" value="ECO:0007669"/>
    <property type="project" value="UniProtKB-UniRule"/>
</dbReference>
<dbReference type="InterPro" id="IPR041440">
    <property type="entry name" value="HypF_C"/>
</dbReference>
<dbReference type="InterPro" id="IPR036046">
    <property type="entry name" value="Acylphosphatase-like_dom_sf"/>
</dbReference>
<comment type="catalytic activity">
    <reaction evidence="9">
        <text>an acyl phosphate + H2O = a carboxylate + phosphate + H(+)</text>
        <dbReference type="Rhea" id="RHEA:14965"/>
        <dbReference type="ChEBI" id="CHEBI:15377"/>
        <dbReference type="ChEBI" id="CHEBI:15378"/>
        <dbReference type="ChEBI" id="CHEBI:29067"/>
        <dbReference type="ChEBI" id="CHEBI:43474"/>
        <dbReference type="ChEBI" id="CHEBI:59918"/>
        <dbReference type="EC" id="3.6.1.7"/>
    </reaction>
</comment>
<keyword evidence="12" id="KW-0808">Transferase</keyword>
<keyword evidence="6" id="KW-0862">Zinc</keyword>
<dbReference type="Pfam" id="PF01300">
    <property type="entry name" value="Sua5_yciO_yrdC"/>
    <property type="match status" value="1"/>
</dbReference>
<sequence>MNQAVAIRIQGTIQGVGFRPFIWQLAKRYQLCGDVCNDGSGVLIRAYPIPDLQRFTQDLRMHAPPLSDVQNVGWQFFHWHQPPPNFSIRASCLDGSQTAIAPDAATCPECLAEIFSPTSHRYRYPFTTCTHCGPRFSVIEALPYDRERTTLHEFPLCSDCLSEYHSPDNRRFHAESTACPDCGPKLIWLDHSPHVRHLDPLATALATLQEGKIILLKGLGGFHLVCDATNEQTLATLRQRKQRVSKPFALMVPNHQWLAKLVVPEQLAVAHRLLSSSAAPIGLFRRRIDAPIASLVAPRLDELGLIYPSNPLHHLIAREFNRPLVLTSANQSALAPMLDDEHVWETLGPLVDGMLGHNRKIVTRVDDSLLRLDHQQQAVLLRRSRGYVPQSSLMDEVLMLAAPLLAMGADLKNTFALARNREVILSAHFGDLTSLSVQNQYQQAIEHYLKLYQLHPEHIVIDAHPGYYSHQIGRMLAEQLNAQVVKVYHHHAHVAAAMVEAQVKANQQVVGICLDGLGMGPNGTWWGGECLVADYQSFEHVGGLPAVALPGANLAARQPWRNLLAQWLAFVPNWSERWPNDLADCPVQPLSAAIARQVNSPLASSAGRLFDAVAAYLGCSPRVLDYEGQAAISLEQLAMQVSSLPTSLTMALVPCGDQYYLDMTDFWQQWLSVKGSRAQKAWLFHDALANGFAQLALKVADARRIETIVLCGGVMNNLLLRSRFEYYLKSKRVICARQYPCGDGGLALGQAAIGAAQLQI</sequence>
<name>A0A4R1K9Q3_9GAMM</name>
<evidence type="ECO:0000256" key="7">
    <source>
        <dbReference type="ARBA" id="ARBA00048220"/>
    </source>
</evidence>
<evidence type="ECO:0000259" key="10">
    <source>
        <dbReference type="PROSITE" id="PS51160"/>
    </source>
</evidence>
<dbReference type="InterPro" id="IPR004421">
    <property type="entry name" value="Carbamoyltransferase_HypF"/>
</dbReference>
<feature type="active site" evidence="9">
    <location>
        <position position="37"/>
    </location>
</feature>
<evidence type="ECO:0000313" key="12">
    <source>
        <dbReference type="EMBL" id="TCK61122.1"/>
    </source>
</evidence>
<dbReference type="GO" id="GO:0003725">
    <property type="term" value="F:double-stranded RNA binding"/>
    <property type="evidence" value="ECO:0007669"/>
    <property type="project" value="InterPro"/>
</dbReference>
<dbReference type="PANTHER" id="PTHR42959">
    <property type="entry name" value="CARBAMOYLTRANSFERASE"/>
    <property type="match status" value="1"/>
</dbReference>
<dbReference type="Proteomes" id="UP000295565">
    <property type="component" value="Unassembled WGS sequence"/>
</dbReference>
<dbReference type="EC" id="6.2.-.-" evidence="8"/>
<reference evidence="12 13" key="1">
    <citation type="submission" date="2019-03" db="EMBL/GenBank/DDBJ databases">
        <title>Genomic Encyclopedia of Type Strains, Phase IV (KMG-IV): sequencing the most valuable type-strain genomes for metagenomic binning, comparative biology and taxonomic classification.</title>
        <authorList>
            <person name="Goeker M."/>
        </authorList>
    </citation>
    <scope>NUCLEOTIDE SEQUENCE [LARGE SCALE GENOMIC DNA]</scope>
    <source>
        <strain evidence="12 13">DSM 18577</strain>
    </source>
</reference>
<dbReference type="GO" id="GO:0051604">
    <property type="term" value="P:protein maturation"/>
    <property type="evidence" value="ECO:0007669"/>
    <property type="project" value="TreeGrafter"/>
</dbReference>
<dbReference type="OrthoDB" id="9808093at2"/>
<dbReference type="InterPro" id="IPR043129">
    <property type="entry name" value="ATPase_NBD"/>
</dbReference>
<feature type="active site" evidence="9">
    <location>
        <position position="19"/>
    </location>
</feature>
<gene>
    <name evidence="12" type="ORF">EV690_0565</name>
</gene>
<evidence type="ECO:0000256" key="2">
    <source>
        <dbReference type="ARBA" id="ARBA00008097"/>
    </source>
</evidence>
<dbReference type="InterPro" id="IPR001792">
    <property type="entry name" value="Acylphosphatase-like_dom"/>
</dbReference>
<dbReference type="InterPro" id="IPR017945">
    <property type="entry name" value="DHBP_synth_RibB-like_a/b_dom"/>
</dbReference>
<dbReference type="SUPFAM" id="SSF53067">
    <property type="entry name" value="Actin-like ATPase domain"/>
    <property type="match status" value="1"/>
</dbReference>
<dbReference type="EMBL" id="SMGD01000006">
    <property type="protein sequence ID" value="TCK61122.1"/>
    <property type="molecule type" value="Genomic_DNA"/>
</dbReference>
<dbReference type="Pfam" id="PF07503">
    <property type="entry name" value="zf-HYPF"/>
    <property type="match status" value="2"/>
</dbReference>
<evidence type="ECO:0000256" key="3">
    <source>
        <dbReference type="ARBA" id="ARBA00022598"/>
    </source>
</evidence>
<comment type="catalytic activity">
    <reaction evidence="7 8">
        <text>C-terminal L-cysteinyl-[HypE protein] + carbamoyl phosphate + ATP + H2O = C-terminal S-carboxamide-L-cysteinyl-[HypE protein] + AMP + phosphate + diphosphate + H(+)</text>
        <dbReference type="Rhea" id="RHEA:55636"/>
        <dbReference type="Rhea" id="RHEA-COMP:14247"/>
        <dbReference type="Rhea" id="RHEA-COMP:14392"/>
        <dbReference type="ChEBI" id="CHEBI:15377"/>
        <dbReference type="ChEBI" id="CHEBI:15378"/>
        <dbReference type="ChEBI" id="CHEBI:30616"/>
        <dbReference type="ChEBI" id="CHEBI:33019"/>
        <dbReference type="ChEBI" id="CHEBI:43474"/>
        <dbReference type="ChEBI" id="CHEBI:58228"/>
        <dbReference type="ChEBI" id="CHEBI:76913"/>
        <dbReference type="ChEBI" id="CHEBI:139126"/>
        <dbReference type="ChEBI" id="CHEBI:456215"/>
    </reaction>
</comment>
<dbReference type="Gene3D" id="3.30.420.360">
    <property type="match status" value="1"/>
</dbReference>
<dbReference type="InterPro" id="IPR051060">
    <property type="entry name" value="Carbamoyltrans_HypF-like"/>
</dbReference>
<dbReference type="UniPathway" id="UPA00335"/>
<evidence type="ECO:0000313" key="13">
    <source>
        <dbReference type="Proteomes" id="UP000295565"/>
    </source>
</evidence>
<proteinExistence type="inferred from homology"/>
<dbReference type="NCBIfam" id="TIGR00143">
    <property type="entry name" value="hypF"/>
    <property type="match status" value="1"/>
</dbReference>
<dbReference type="Gene3D" id="3.30.110.120">
    <property type="match status" value="1"/>
</dbReference>
<dbReference type="AlphaFoldDB" id="A0A4R1K9Q3"/>
<evidence type="ECO:0000256" key="8">
    <source>
        <dbReference type="PIRNR" id="PIRNR006256"/>
    </source>
</evidence>
<dbReference type="Pfam" id="PF17788">
    <property type="entry name" value="HypF_C"/>
    <property type="match status" value="1"/>
</dbReference>
<accession>A0A4R1K9Q3</accession>
<feature type="domain" description="YrdC-like" evidence="11">
    <location>
        <begin position="198"/>
        <end position="386"/>
    </location>
</feature>
<comment type="similarity">
    <text evidence="2 8">Belongs to the carbamoyltransferase HypF family.</text>
</comment>
<dbReference type="InterPro" id="IPR011125">
    <property type="entry name" value="Znf_HypF"/>
</dbReference>
<dbReference type="GO" id="GO:0016743">
    <property type="term" value="F:carboxyl- or carbamoyltransferase activity"/>
    <property type="evidence" value="ECO:0007669"/>
    <property type="project" value="UniProtKB-UniRule"/>
</dbReference>
<dbReference type="Gene3D" id="3.90.870.50">
    <property type="match status" value="1"/>
</dbReference>
<dbReference type="RefSeq" id="WP_131911418.1">
    <property type="nucleotide sequence ID" value="NZ_OU594967.1"/>
</dbReference>
<keyword evidence="9" id="KW-0378">Hydrolase</keyword>
<keyword evidence="5" id="KW-0863">Zinc-finger</keyword>
<dbReference type="InterPro" id="IPR055128">
    <property type="entry name" value="HypF_C_2"/>
</dbReference>
<evidence type="ECO:0000256" key="4">
    <source>
        <dbReference type="ARBA" id="ARBA00022723"/>
    </source>
</evidence>
<dbReference type="Pfam" id="PF00708">
    <property type="entry name" value="Acylphosphatase"/>
    <property type="match status" value="1"/>
</dbReference>
<dbReference type="PIRSF" id="PIRSF006256">
    <property type="entry name" value="CMPcnvr_hdrg_mat"/>
    <property type="match status" value="1"/>
</dbReference>
<dbReference type="InterPro" id="IPR006070">
    <property type="entry name" value="Sua5-like_dom"/>
</dbReference>
<evidence type="ECO:0000259" key="11">
    <source>
        <dbReference type="PROSITE" id="PS51163"/>
    </source>
</evidence>
<dbReference type="PANTHER" id="PTHR42959:SF1">
    <property type="entry name" value="CARBAMOYLTRANSFERASE HYPF"/>
    <property type="match status" value="1"/>
</dbReference>
<keyword evidence="13" id="KW-1185">Reference proteome</keyword>
<dbReference type="Gene3D" id="3.30.420.40">
    <property type="match status" value="1"/>
</dbReference>
<dbReference type="PROSITE" id="PS51160">
    <property type="entry name" value="ACYLPHOSPHATASE_3"/>
    <property type="match status" value="1"/>
</dbReference>
<evidence type="ECO:0000256" key="6">
    <source>
        <dbReference type="ARBA" id="ARBA00022833"/>
    </source>
</evidence>
<keyword evidence="4" id="KW-0479">Metal-binding</keyword>
<dbReference type="Pfam" id="PF22521">
    <property type="entry name" value="HypF_C_2"/>
    <property type="match status" value="1"/>
</dbReference>
<keyword evidence="3" id="KW-0436">Ligase</keyword>
<dbReference type="PROSITE" id="PS51163">
    <property type="entry name" value="YRDC"/>
    <property type="match status" value="1"/>
</dbReference>
<evidence type="ECO:0000256" key="5">
    <source>
        <dbReference type="ARBA" id="ARBA00022771"/>
    </source>
</evidence>
<organism evidence="12 13">
    <name type="scientific">Celerinatantimonas diazotrophica</name>
    <dbReference type="NCBI Taxonomy" id="412034"/>
    <lineage>
        <taxon>Bacteria</taxon>
        <taxon>Pseudomonadati</taxon>
        <taxon>Pseudomonadota</taxon>
        <taxon>Gammaproteobacteria</taxon>
        <taxon>Celerinatantimonadaceae</taxon>
        <taxon>Celerinatantimonas</taxon>
    </lineage>
</organism>
<evidence type="ECO:0000256" key="9">
    <source>
        <dbReference type="PROSITE-ProRule" id="PRU00520"/>
    </source>
</evidence>
<dbReference type="SUPFAM" id="SSF54975">
    <property type="entry name" value="Acylphosphatase/BLUF domain-like"/>
    <property type="match status" value="1"/>
</dbReference>
<comment type="pathway">
    <text evidence="1 8">Protein modification; [NiFe] hydrogenase maturation.</text>
</comment>
<dbReference type="GO" id="GO:0008270">
    <property type="term" value="F:zinc ion binding"/>
    <property type="evidence" value="ECO:0007669"/>
    <property type="project" value="UniProtKB-KW"/>
</dbReference>
<feature type="domain" description="Acylphosphatase-like" evidence="10">
    <location>
        <begin position="4"/>
        <end position="90"/>
    </location>
</feature>
<evidence type="ECO:0000256" key="1">
    <source>
        <dbReference type="ARBA" id="ARBA00004711"/>
    </source>
</evidence>
<comment type="function">
    <text evidence="8">Involved in the maturation of [NiFe] hydrogenases. Along with HypE, it catalyzes the synthesis of the CN ligands of the active site iron of [NiFe]-hydrogenases. HypF functions as a carbamoyl transferase using carbamoylphosphate as a substrate and transferring the carboxamido moiety in an ATP-dependent reaction to the thiolate of the C-terminal cysteine of HypE yielding a protein-S-carboxamide.</text>
</comment>
<dbReference type="SUPFAM" id="SSF55821">
    <property type="entry name" value="YrdC/RibB"/>
    <property type="match status" value="1"/>
</dbReference>
<dbReference type="GO" id="GO:0003998">
    <property type="term" value="F:acylphosphatase activity"/>
    <property type="evidence" value="ECO:0007669"/>
    <property type="project" value="UniProtKB-EC"/>
</dbReference>
<protein>
    <recommendedName>
        <fullName evidence="8">Carbamoyltransferase HypF</fullName>
        <ecNumber evidence="8">6.2.-.-</ecNumber>
    </recommendedName>
</protein>
<comment type="caution">
    <text evidence="12">The sequence shown here is derived from an EMBL/GenBank/DDBJ whole genome shotgun (WGS) entry which is preliminary data.</text>
</comment>